<evidence type="ECO:0000256" key="1">
    <source>
        <dbReference type="ARBA" id="ARBA00004123"/>
    </source>
</evidence>
<feature type="non-terminal residue" evidence="13">
    <location>
        <position position="1"/>
    </location>
</feature>
<dbReference type="SMART" id="SM00389">
    <property type="entry name" value="HOX"/>
    <property type="match status" value="1"/>
</dbReference>
<evidence type="ECO:0000256" key="7">
    <source>
        <dbReference type="ARBA" id="ARBA00023242"/>
    </source>
</evidence>
<keyword evidence="7 8" id="KW-0539">Nucleus</keyword>
<dbReference type="FunFam" id="1.10.10.60:FF:000577">
    <property type="entry name" value="Homeobox-leucine zipper protein 18"/>
    <property type="match status" value="1"/>
</dbReference>
<dbReference type="AlphaFoldDB" id="A0A371EUW9"/>
<evidence type="ECO:0000256" key="8">
    <source>
        <dbReference type="PROSITE-ProRule" id="PRU00108"/>
    </source>
</evidence>
<keyword evidence="4 8" id="KW-0238">DNA-binding</keyword>
<keyword evidence="3" id="KW-0805">Transcription regulation</keyword>
<keyword evidence="5 8" id="KW-0371">Homeobox</keyword>
<dbReference type="PANTHER" id="PTHR45714:SF34">
    <property type="entry name" value="HOMEOBOX-LEUCINE ZIPPER PROTEIN HAT9"/>
    <property type="match status" value="1"/>
</dbReference>
<dbReference type="GO" id="GO:0000981">
    <property type="term" value="F:DNA-binding transcription factor activity, RNA polymerase II-specific"/>
    <property type="evidence" value="ECO:0007669"/>
    <property type="project" value="InterPro"/>
</dbReference>
<keyword evidence="10" id="KW-0175">Coiled coil</keyword>
<dbReference type="OrthoDB" id="6159439at2759"/>
<evidence type="ECO:0000313" key="13">
    <source>
        <dbReference type="EMBL" id="RDX69811.1"/>
    </source>
</evidence>
<sequence>MVNLCKRYTKEFDYLQYEDSFLYSFLRLINNNHSHPPTHPTPPQKIRTSPPLTALFSEMGLHQDANSSGLHLVLGLSLTATTKESTTPSTKPENHLCVIKPTPTKPYSSNEPSLTLGLSGESYHVAKQVPRNNNNNNKVYCDDPLDLSRQASPHSVVSSFSSGRVVKRERDLSCEEIEVEAEERVSSRVSDEDEDGTNARKKLRLTKEQSALLEESFKQHSTLNPKQKQALARQLNLRPRQVEVWFQNRRARTKLKQTEVDCEFLKKCCESLTDENRRLKKELQELKALKLAQPLYMPMPAATLTMCPSCERLGGVNDNGSNKSPFSLAPKPHFYNPFANPSAAC</sequence>
<evidence type="ECO:0000256" key="11">
    <source>
        <dbReference type="SAM" id="MobiDB-lite"/>
    </source>
</evidence>
<dbReference type="GO" id="GO:0005634">
    <property type="term" value="C:nucleus"/>
    <property type="evidence" value="ECO:0007669"/>
    <property type="project" value="UniProtKB-SubCell"/>
</dbReference>
<dbReference type="SUPFAM" id="SSF46689">
    <property type="entry name" value="Homeodomain-like"/>
    <property type="match status" value="1"/>
</dbReference>
<evidence type="ECO:0000313" key="14">
    <source>
        <dbReference type="Proteomes" id="UP000257109"/>
    </source>
</evidence>
<dbReference type="CDD" id="cd00086">
    <property type="entry name" value="homeodomain"/>
    <property type="match status" value="1"/>
</dbReference>
<dbReference type="InterPro" id="IPR017970">
    <property type="entry name" value="Homeobox_CS"/>
</dbReference>
<dbReference type="PANTHER" id="PTHR45714">
    <property type="entry name" value="HOMEOBOX-LEUCINE ZIPPER PROTEIN HAT14"/>
    <property type="match status" value="1"/>
</dbReference>
<evidence type="ECO:0000256" key="9">
    <source>
        <dbReference type="RuleBase" id="RU000682"/>
    </source>
</evidence>
<evidence type="ECO:0000259" key="12">
    <source>
        <dbReference type="PROSITE" id="PS50071"/>
    </source>
</evidence>
<dbReference type="SMART" id="SM00340">
    <property type="entry name" value="HALZ"/>
    <property type="match status" value="1"/>
</dbReference>
<dbReference type="PROSITE" id="PS00027">
    <property type="entry name" value="HOMEOBOX_1"/>
    <property type="match status" value="1"/>
</dbReference>
<feature type="domain" description="Homeobox" evidence="12">
    <location>
        <begin position="196"/>
        <end position="256"/>
    </location>
</feature>
<reference evidence="13" key="1">
    <citation type="submission" date="2018-05" db="EMBL/GenBank/DDBJ databases">
        <title>Draft genome of Mucuna pruriens seed.</title>
        <authorList>
            <person name="Nnadi N.E."/>
            <person name="Vos R."/>
            <person name="Hasami M.H."/>
            <person name="Devisetty U.K."/>
            <person name="Aguiy J.C."/>
        </authorList>
    </citation>
    <scope>NUCLEOTIDE SEQUENCE [LARGE SCALE GENOMIC DNA]</scope>
    <source>
        <strain evidence="13">JCA_2017</strain>
    </source>
</reference>
<feature type="coiled-coil region" evidence="10">
    <location>
        <begin position="262"/>
        <end position="292"/>
    </location>
</feature>
<feature type="region of interest" description="Disordered" evidence="11">
    <location>
        <begin position="83"/>
        <end position="113"/>
    </location>
</feature>
<accession>A0A371EUW9</accession>
<dbReference type="InterPro" id="IPR003106">
    <property type="entry name" value="Leu_zip_homeo"/>
</dbReference>
<feature type="DNA-binding region" description="Homeobox" evidence="8">
    <location>
        <begin position="198"/>
        <end position="257"/>
    </location>
</feature>
<evidence type="ECO:0000256" key="2">
    <source>
        <dbReference type="ARBA" id="ARBA00006074"/>
    </source>
</evidence>
<evidence type="ECO:0000256" key="3">
    <source>
        <dbReference type="ARBA" id="ARBA00023015"/>
    </source>
</evidence>
<dbReference type="Proteomes" id="UP000257109">
    <property type="component" value="Unassembled WGS sequence"/>
</dbReference>
<evidence type="ECO:0000256" key="6">
    <source>
        <dbReference type="ARBA" id="ARBA00023163"/>
    </source>
</evidence>
<dbReference type="Pfam" id="PF02183">
    <property type="entry name" value="HALZ"/>
    <property type="match status" value="1"/>
</dbReference>
<dbReference type="EMBL" id="QJKJ01011953">
    <property type="protein sequence ID" value="RDX69811.1"/>
    <property type="molecule type" value="Genomic_DNA"/>
</dbReference>
<evidence type="ECO:0000256" key="5">
    <source>
        <dbReference type="ARBA" id="ARBA00023155"/>
    </source>
</evidence>
<dbReference type="Pfam" id="PF00046">
    <property type="entry name" value="Homeodomain"/>
    <property type="match status" value="1"/>
</dbReference>
<gene>
    <name evidence="13" type="primary">HAT22</name>
    <name evidence="13" type="ORF">CR513_51026</name>
</gene>
<dbReference type="InterPro" id="IPR001356">
    <property type="entry name" value="HD"/>
</dbReference>
<name>A0A371EUW9_MUCPR</name>
<comment type="subcellular location">
    <subcellularLocation>
        <location evidence="1 8 9">Nucleus</location>
    </subcellularLocation>
</comment>
<comment type="similarity">
    <text evidence="2">Belongs to the HD-ZIP homeobox family. Class II subfamily.</text>
</comment>
<evidence type="ECO:0000256" key="4">
    <source>
        <dbReference type="ARBA" id="ARBA00023125"/>
    </source>
</evidence>
<evidence type="ECO:0000256" key="10">
    <source>
        <dbReference type="SAM" id="Coils"/>
    </source>
</evidence>
<dbReference type="GO" id="GO:0043565">
    <property type="term" value="F:sequence-specific DNA binding"/>
    <property type="evidence" value="ECO:0007669"/>
    <property type="project" value="InterPro"/>
</dbReference>
<organism evidence="13 14">
    <name type="scientific">Mucuna pruriens</name>
    <name type="common">Velvet bean</name>
    <name type="synonym">Dolichos pruriens</name>
    <dbReference type="NCBI Taxonomy" id="157652"/>
    <lineage>
        <taxon>Eukaryota</taxon>
        <taxon>Viridiplantae</taxon>
        <taxon>Streptophyta</taxon>
        <taxon>Embryophyta</taxon>
        <taxon>Tracheophyta</taxon>
        <taxon>Spermatophyta</taxon>
        <taxon>Magnoliopsida</taxon>
        <taxon>eudicotyledons</taxon>
        <taxon>Gunneridae</taxon>
        <taxon>Pentapetalae</taxon>
        <taxon>rosids</taxon>
        <taxon>fabids</taxon>
        <taxon>Fabales</taxon>
        <taxon>Fabaceae</taxon>
        <taxon>Papilionoideae</taxon>
        <taxon>50 kb inversion clade</taxon>
        <taxon>NPAAA clade</taxon>
        <taxon>indigoferoid/millettioid clade</taxon>
        <taxon>Phaseoleae</taxon>
        <taxon>Mucuna</taxon>
    </lineage>
</organism>
<keyword evidence="6" id="KW-0804">Transcription</keyword>
<dbReference type="InterPro" id="IPR050762">
    <property type="entry name" value="HD-ZIP_Homeobox_LZ_Class_II"/>
</dbReference>
<protein>
    <submittedName>
        <fullName evidence="13">Homeobox-leucine zipper protein HAT22</fullName>
    </submittedName>
</protein>
<dbReference type="Gene3D" id="1.10.10.60">
    <property type="entry name" value="Homeodomain-like"/>
    <property type="match status" value="1"/>
</dbReference>
<dbReference type="PROSITE" id="PS50071">
    <property type="entry name" value="HOMEOBOX_2"/>
    <property type="match status" value="1"/>
</dbReference>
<keyword evidence="14" id="KW-1185">Reference proteome</keyword>
<comment type="caution">
    <text evidence="13">The sequence shown here is derived from an EMBL/GenBank/DDBJ whole genome shotgun (WGS) entry which is preliminary data.</text>
</comment>
<dbReference type="InterPro" id="IPR009057">
    <property type="entry name" value="Homeodomain-like_sf"/>
</dbReference>
<proteinExistence type="inferred from homology"/>